<dbReference type="InterPro" id="IPR050725">
    <property type="entry name" value="CysQ/Inositol_MonoPase"/>
</dbReference>
<dbReference type="Proteomes" id="UP000226429">
    <property type="component" value="Unassembled WGS sequence"/>
</dbReference>
<dbReference type="Gene3D" id="3.40.190.80">
    <property type="match status" value="1"/>
</dbReference>
<dbReference type="GO" id="GO:0050427">
    <property type="term" value="P:3'-phosphoadenosine 5'-phosphosulfate metabolic process"/>
    <property type="evidence" value="ECO:0007669"/>
    <property type="project" value="TreeGrafter"/>
</dbReference>
<comment type="similarity">
    <text evidence="1 6">Belongs to the inositol monophosphatase superfamily. CysQ family.</text>
</comment>
<organism evidence="8 9">
    <name type="scientific">Candidatus Aquirickettsiella gammari</name>
    <dbReference type="NCBI Taxonomy" id="2016198"/>
    <lineage>
        <taxon>Bacteria</taxon>
        <taxon>Pseudomonadati</taxon>
        <taxon>Pseudomonadota</taxon>
        <taxon>Gammaproteobacteria</taxon>
        <taxon>Legionellales</taxon>
        <taxon>Coxiellaceae</taxon>
        <taxon>Candidatus Aquirickettsiella</taxon>
    </lineage>
</organism>
<evidence type="ECO:0000256" key="5">
    <source>
        <dbReference type="ARBA" id="ARBA00023136"/>
    </source>
</evidence>
<sequence>MSFLLSDVVSLAKRAGNQVLTIYRSGFTVEFKADKSPLTAADLASHYCICQGLQRLTPDLPIISEESTPISFQERRLWPRYWLIDPLDGTKEFLEKNDEFTINIALIDQHKPILGVIFAPALDVCYLAENTKGAFKQIAQNRPQPLHSRAWEEGSTITAAVSRRHGMNALKIFLAQFEHLNLLHCGSALKFCFLAEGLADIYPRFSPTFEWDTAAGQCILEQAGGAIIDYKGKPLRYNMSSSLQKIAFLAVADKSHCWLNYLKASI</sequence>
<feature type="binding site" evidence="6">
    <location>
        <position position="85"/>
    </location>
    <ligand>
        <name>Mg(2+)</name>
        <dbReference type="ChEBI" id="CHEBI:18420"/>
        <label>2</label>
    </ligand>
</feature>
<dbReference type="PANTHER" id="PTHR43028:SF5">
    <property type="entry name" value="3'(2'),5'-BISPHOSPHATE NUCLEOTIDASE 1"/>
    <property type="match status" value="1"/>
</dbReference>
<feature type="binding site" evidence="6">
    <location>
        <position position="87"/>
    </location>
    <ligand>
        <name>Mg(2+)</name>
        <dbReference type="ChEBI" id="CHEBI:18420"/>
        <label>1</label>
    </ligand>
</feature>
<feature type="binding site" evidence="6">
    <location>
        <position position="85"/>
    </location>
    <ligand>
        <name>Mg(2+)</name>
        <dbReference type="ChEBI" id="CHEBI:18420"/>
        <label>1</label>
    </ligand>
</feature>
<dbReference type="NCBIfam" id="TIGR01331">
    <property type="entry name" value="bisphos_cysQ"/>
    <property type="match status" value="1"/>
</dbReference>
<reference evidence="8 9" key="2">
    <citation type="journal article" date="2018" name="J. Invertebr. Pathol.">
        <title>'Candidatus Aquirickettsiella gammari' (Gammaproteobacteria: Legionellales: Coxiellaceae): A bacterial pathogen of the freshwater crustacean Gammarus fossarum (Malacostraca: Amphipoda).</title>
        <authorList>
            <person name="Bojko J."/>
            <person name="Dunn A.M."/>
            <person name="Stebbing P.D."/>
            <person name="van Aerle R."/>
            <person name="Bacela-Spychalska K."/>
            <person name="Bean T.P."/>
            <person name="Urrutia A."/>
            <person name="Stentiford G.D."/>
        </authorList>
    </citation>
    <scope>NUCLEOTIDE SEQUENCE [LARGE SCALE GENOMIC DNA]</scope>
    <source>
        <strain evidence="8">RA15029</strain>
    </source>
</reference>
<feature type="binding site" evidence="7">
    <location>
        <position position="88"/>
    </location>
    <ligand>
        <name>Mg(2+)</name>
        <dbReference type="ChEBI" id="CHEBI:18420"/>
        <label>1</label>
        <note>catalytic</note>
    </ligand>
</feature>
<feature type="binding site" evidence="6">
    <location>
        <position position="212"/>
    </location>
    <ligand>
        <name>Mg(2+)</name>
        <dbReference type="ChEBI" id="CHEBI:18420"/>
        <label>2</label>
    </ligand>
</feature>
<keyword evidence="2 6" id="KW-1003">Cell membrane</keyword>
<reference evidence="8 9" key="1">
    <citation type="journal article" date="2017" name="Int. J. Syst. Evol. Microbiol.">
        <title>Aquarickettsiella crustaci n. gen. n. sp. (Gammaproteobacteria: Legionellales: Coxiellaceae); a bacterial pathogen of the freshwater crustacean: Gammarus fossarum (Malacostraca: Amphipoda).</title>
        <authorList>
            <person name="Bojko J."/>
            <person name="Dunn A.M."/>
            <person name="Stebbing P.D."/>
            <person name="Van Aerle R."/>
            <person name="Bacela-Spychalska K."/>
            <person name="Bean T.P."/>
            <person name="Stentiford G.D."/>
        </authorList>
    </citation>
    <scope>NUCLEOTIDE SEQUENCE [LARGE SCALE GENOMIC DNA]</scope>
    <source>
        <strain evidence="8">RA15029</strain>
    </source>
</reference>
<feature type="binding site" evidence="6">
    <location>
        <position position="212"/>
    </location>
    <ligand>
        <name>substrate</name>
    </ligand>
</feature>
<name>A0A370CJV8_9COXI</name>
<dbReference type="Gene3D" id="3.30.540.10">
    <property type="entry name" value="Fructose-1,6-Bisphosphatase, subunit A, domain 1"/>
    <property type="match status" value="1"/>
</dbReference>
<evidence type="ECO:0000256" key="6">
    <source>
        <dbReference type="HAMAP-Rule" id="MF_02095"/>
    </source>
</evidence>
<keyword evidence="3 6" id="KW-0997">Cell inner membrane</keyword>
<keyword evidence="6 7" id="KW-0479">Metal-binding</keyword>
<evidence type="ECO:0000256" key="3">
    <source>
        <dbReference type="ARBA" id="ARBA00022519"/>
    </source>
</evidence>
<comment type="catalytic activity">
    <reaction evidence="6">
        <text>adenosine 3',5'-bisphosphate + H2O = AMP + phosphate</text>
        <dbReference type="Rhea" id="RHEA:10040"/>
        <dbReference type="ChEBI" id="CHEBI:15377"/>
        <dbReference type="ChEBI" id="CHEBI:43474"/>
        <dbReference type="ChEBI" id="CHEBI:58343"/>
        <dbReference type="ChEBI" id="CHEBI:456215"/>
        <dbReference type="EC" id="3.1.3.7"/>
    </reaction>
</comment>
<dbReference type="GO" id="GO:0000103">
    <property type="term" value="P:sulfate assimilation"/>
    <property type="evidence" value="ECO:0007669"/>
    <property type="project" value="TreeGrafter"/>
</dbReference>
<proteinExistence type="inferred from homology"/>
<dbReference type="InterPro" id="IPR000760">
    <property type="entry name" value="Inositol_monophosphatase-like"/>
</dbReference>
<accession>A0A370CJV8</accession>
<dbReference type="PANTHER" id="PTHR43028">
    <property type="entry name" value="3'(2'),5'-BISPHOSPHATE NUCLEOTIDASE 1"/>
    <property type="match status" value="1"/>
</dbReference>
<evidence type="ECO:0000256" key="1">
    <source>
        <dbReference type="ARBA" id="ARBA00005289"/>
    </source>
</evidence>
<keyword evidence="5 6" id="KW-0472">Membrane</keyword>
<dbReference type="Pfam" id="PF00459">
    <property type="entry name" value="Inositol_P"/>
    <property type="match status" value="1"/>
</dbReference>
<feature type="binding site" evidence="6">
    <location>
        <begin position="87"/>
        <end position="90"/>
    </location>
    <ligand>
        <name>substrate</name>
    </ligand>
</feature>
<evidence type="ECO:0000256" key="7">
    <source>
        <dbReference type="PIRSR" id="PIRSR600760-2"/>
    </source>
</evidence>
<comment type="caution">
    <text evidence="8">The sequence shown here is derived from an EMBL/GenBank/DDBJ whole genome shotgun (WGS) entry which is preliminary data.</text>
</comment>
<dbReference type="GO" id="GO:0000287">
    <property type="term" value="F:magnesium ion binding"/>
    <property type="evidence" value="ECO:0007669"/>
    <property type="project" value="UniProtKB-UniRule"/>
</dbReference>
<feature type="binding site" evidence="7">
    <location>
        <position position="212"/>
    </location>
    <ligand>
        <name>Mg(2+)</name>
        <dbReference type="ChEBI" id="CHEBI:18420"/>
        <label>1</label>
        <note>catalytic</note>
    </ligand>
</feature>
<dbReference type="CDD" id="cd01638">
    <property type="entry name" value="CysQ"/>
    <property type="match status" value="1"/>
</dbReference>
<evidence type="ECO:0000313" key="9">
    <source>
        <dbReference type="Proteomes" id="UP000226429"/>
    </source>
</evidence>
<keyword evidence="6 7" id="KW-0460">Magnesium</keyword>
<evidence type="ECO:0000313" key="8">
    <source>
        <dbReference type="EMBL" id="RDH41129.1"/>
    </source>
</evidence>
<dbReference type="EMBL" id="NMOS02000001">
    <property type="protein sequence ID" value="RDH41129.1"/>
    <property type="molecule type" value="Genomic_DNA"/>
</dbReference>
<dbReference type="AlphaFoldDB" id="A0A370CJV8"/>
<dbReference type="InterPro" id="IPR020550">
    <property type="entry name" value="Inositol_monophosphatase_CS"/>
</dbReference>
<gene>
    <name evidence="6 8" type="primary">cysQ</name>
    <name evidence="8" type="ORF">CFE62_000505</name>
</gene>
<dbReference type="GO" id="GO:0008441">
    <property type="term" value="F:3'(2'),5'-bisphosphate nucleotidase activity"/>
    <property type="evidence" value="ECO:0007669"/>
    <property type="project" value="UniProtKB-UniRule"/>
</dbReference>
<evidence type="ECO:0000256" key="2">
    <source>
        <dbReference type="ARBA" id="ARBA00022475"/>
    </source>
</evidence>
<evidence type="ECO:0000256" key="4">
    <source>
        <dbReference type="ARBA" id="ARBA00022801"/>
    </source>
</evidence>
<comment type="function">
    <text evidence="6">Converts adenosine-3',5'-bisphosphate (PAP) to AMP.</text>
</comment>
<feature type="binding site" evidence="7">
    <location>
        <position position="85"/>
    </location>
    <ligand>
        <name>Mg(2+)</name>
        <dbReference type="ChEBI" id="CHEBI:18420"/>
        <label>1</label>
        <note>catalytic</note>
    </ligand>
</feature>
<comment type="cofactor">
    <cofactor evidence="6 7">
        <name>Mg(2+)</name>
        <dbReference type="ChEBI" id="CHEBI:18420"/>
    </cofactor>
</comment>
<dbReference type="GO" id="GO:0046854">
    <property type="term" value="P:phosphatidylinositol phosphate biosynthetic process"/>
    <property type="evidence" value="ECO:0007669"/>
    <property type="project" value="InterPro"/>
</dbReference>
<feature type="binding site" evidence="6">
    <location>
        <position position="65"/>
    </location>
    <ligand>
        <name>substrate</name>
    </ligand>
</feature>
<feature type="binding site" evidence="7">
    <location>
        <position position="65"/>
    </location>
    <ligand>
        <name>Mg(2+)</name>
        <dbReference type="ChEBI" id="CHEBI:18420"/>
        <label>1</label>
        <note>catalytic</note>
    </ligand>
</feature>
<feature type="binding site" evidence="6">
    <location>
        <position position="88"/>
    </location>
    <ligand>
        <name>Mg(2+)</name>
        <dbReference type="ChEBI" id="CHEBI:18420"/>
        <label>2</label>
    </ligand>
</feature>
<dbReference type="EC" id="3.1.3.7" evidence="6"/>
<protein>
    <recommendedName>
        <fullName evidence="6">3'(2'),5'-bisphosphate nucleotidase CysQ</fullName>
        <ecNumber evidence="6">3.1.3.7</ecNumber>
    </recommendedName>
    <alternativeName>
        <fullName evidence="6">3'(2'),5-bisphosphonucleoside 3'(2')-phosphohydrolase</fullName>
    </alternativeName>
    <alternativeName>
        <fullName evidence="6">3'-phosphoadenosine 5'-phosphate phosphatase</fullName>
        <shortName evidence="6">PAP phosphatase</shortName>
    </alternativeName>
</protein>
<feature type="binding site" evidence="7">
    <location>
        <position position="87"/>
    </location>
    <ligand>
        <name>Mg(2+)</name>
        <dbReference type="ChEBI" id="CHEBI:18420"/>
        <label>1</label>
        <note>catalytic</note>
    </ligand>
</feature>
<keyword evidence="4 6" id="KW-0378">Hydrolase</keyword>
<dbReference type="PRINTS" id="PR00377">
    <property type="entry name" value="IMPHPHTASES"/>
</dbReference>
<feature type="binding site" evidence="6">
    <location>
        <position position="65"/>
    </location>
    <ligand>
        <name>Mg(2+)</name>
        <dbReference type="ChEBI" id="CHEBI:18420"/>
        <label>1</label>
    </ligand>
</feature>
<keyword evidence="9" id="KW-1185">Reference proteome</keyword>
<dbReference type="SUPFAM" id="SSF56655">
    <property type="entry name" value="Carbohydrate phosphatase"/>
    <property type="match status" value="1"/>
</dbReference>
<comment type="subcellular location">
    <subcellularLocation>
        <location evidence="6">Cell inner membrane</location>
        <topology evidence="6">Peripheral membrane protein</topology>
        <orientation evidence="6">Cytoplasmic side</orientation>
    </subcellularLocation>
</comment>
<dbReference type="HAMAP" id="MF_02095">
    <property type="entry name" value="CysQ"/>
    <property type="match status" value="1"/>
</dbReference>
<dbReference type="GO" id="GO:0005886">
    <property type="term" value="C:plasma membrane"/>
    <property type="evidence" value="ECO:0007669"/>
    <property type="project" value="UniProtKB-SubCell"/>
</dbReference>
<dbReference type="InterPro" id="IPR006240">
    <property type="entry name" value="CysQ"/>
</dbReference>
<dbReference type="PROSITE" id="PS00630">
    <property type="entry name" value="IMP_2"/>
    <property type="match status" value="1"/>
</dbReference>